<dbReference type="PIRSF" id="PIRSF017565">
    <property type="entry name" value="Kin_ATP-NAD_euk"/>
    <property type="match status" value="1"/>
</dbReference>
<proteinExistence type="inferred from homology"/>
<dbReference type="GO" id="GO:0019674">
    <property type="term" value="P:NAD+ metabolic process"/>
    <property type="evidence" value="ECO:0007669"/>
    <property type="project" value="UniProtKB-UniRule"/>
</dbReference>
<dbReference type="InterPro" id="IPR016064">
    <property type="entry name" value="NAD/diacylglycerol_kinase_sf"/>
</dbReference>
<dbReference type="InterPro" id="IPR012355">
    <property type="entry name" value="NADK2_mit"/>
</dbReference>
<dbReference type="PANTHER" id="PTHR13158">
    <property type="match status" value="1"/>
</dbReference>
<dbReference type="Proteomes" id="UP000050640">
    <property type="component" value="Unplaced"/>
</dbReference>
<dbReference type="STRING" id="1147741.A0A0R3RX77"/>
<dbReference type="InterPro" id="IPR017437">
    <property type="entry name" value="ATP-NAD_kinase_PpnK-typ_C"/>
</dbReference>
<keyword evidence="3 6" id="KW-0418">Kinase</keyword>
<keyword evidence="2 6" id="KW-0808">Transferase</keyword>
<evidence type="ECO:0000256" key="2">
    <source>
        <dbReference type="ARBA" id="ARBA00022679"/>
    </source>
</evidence>
<dbReference type="InterPro" id="IPR017438">
    <property type="entry name" value="ATP-NAD_kinase_N"/>
</dbReference>
<dbReference type="GO" id="GO:0005524">
    <property type="term" value="F:ATP binding"/>
    <property type="evidence" value="ECO:0007669"/>
    <property type="project" value="UniProtKB-UniRule"/>
</dbReference>
<comment type="subunit">
    <text evidence="6">Homodimer.</text>
</comment>
<accession>A0A0R3RX77</accession>
<sequence length="452" mass="51640">MKRIMLKFSVNYSSLLAHTVAIPFFASSMDNTVVTCQSICKAATKVQTSNYSTTAEKKCVFKPKKILILSKLTRLEYERRTHPLLDEIQLKKALTRRGSNYERLRRRHDEHYQFLNVVISELRACGVETRTVQRFDYNDAAISWADAVFSAGGDGTFLHAASRISSTEKPVIGINTDPKGSEGYLCLLKKLSHEYFRDALKRLLAGDFRWLYRQRIRIRLEGDVGDIEPFYLHEEQLSFQNSRKQYDLSATDFLINPHLREILKSERKSKSIAEGHVNILPDPALNDVFIGESLSSRVSYYEIQCDDGEMVKQKSSGVLVCTGSGSTSWYFNMNKMTEHCVSGILDIASKEIGISTLRENKSLIRRIRDTYNSRLLFAPDSGNMAYCVRNPIYNSTYPEFPPRGLVKRLRLHSRCYDAHLVIDGRVAYKFNDGAEAVLEIHPEDALKTVVFR</sequence>
<dbReference type="GO" id="GO:0042803">
    <property type="term" value="F:protein homodimerization activity"/>
    <property type="evidence" value="ECO:0007669"/>
    <property type="project" value="UniProtKB-UniRule"/>
</dbReference>
<evidence type="ECO:0000256" key="6">
    <source>
        <dbReference type="PIRNR" id="PIRNR017565"/>
    </source>
</evidence>
<dbReference type="SUPFAM" id="SSF111331">
    <property type="entry name" value="NAD kinase/diacylglycerol kinase-like"/>
    <property type="match status" value="1"/>
</dbReference>
<keyword evidence="6" id="KW-0496">Mitochondrion</keyword>
<name>A0A0R3RX77_9BILA</name>
<dbReference type="Gene3D" id="2.60.200.30">
    <property type="entry name" value="Probable inorganic polyphosphate/atp-NAD kinase, domain 2"/>
    <property type="match status" value="1"/>
</dbReference>
<dbReference type="GO" id="GO:0003951">
    <property type="term" value="F:NAD+ kinase activity"/>
    <property type="evidence" value="ECO:0007669"/>
    <property type="project" value="UniProtKB-UniRule"/>
</dbReference>
<keyword evidence="7" id="KW-1185">Reference proteome</keyword>
<comment type="subcellular location">
    <subcellularLocation>
        <location evidence="6">Mitochondrion</location>
    </subcellularLocation>
</comment>
<organism evidence="7 8">
    <name type="scientific">Elaeophora elaphi</name>
    <dbReference type="NCBI Taxonomy" id="1147741"/>
    <lineage>
        <taxon>Eukaryota</taxon>
        <taxon>Metazoa</taxon>
        <taxon>Ecdysozoa</taxon>
        <taxon>Nematoda</taxon>
        <taxon>Chromadorea</taxon>
        <taxon>Rhabditida</taxon>
        <taxon>Spirurina</taxon>
        <taxon>Spiruromorpha</taxon>
        <taxon>Filarioidea</taxon>
        <taxon>Onchocercidae</taxon>
        <taxon>Elaeophora</taxon>
    </lineage>
</organism>
<keyword evidence="6" id="KW-0067">ATP-binding</keyword>
<keyword evidence="5 6" id="KW-0520">NAD</keyword>
<evidence type="ECO:0000256" key="5">
    <source>
        <dbReference type="ARBA" id="ARBA00023027"/>
    </source>
</evidence>
<dbReference type="PANTHER" id="PTHR13158:SF5">
    <property type="entry name" value="NAD KINASE 2, MITOCHONDRIAL"/>
    <property type="match status" value="1"/>
</dbReference>
<dbReference type="EC" id="2.7.1.23" evidence="6"/>
<comment type="catalytic activity">
    <reaction evidence="6">
        <text>NAD(+) + ATP = ADP + NADP(+) + H(+)</text>
        <dbReference type="Rhea" id="RHEA:18629"/>
        <dbReference type="ChEBI" id="CHEBI:15378"/>
        <dbReference type="ChEBI" id="CHEBI:30616"/>
        <dbReference type="ChEBI" id="CHEBI:57540"/>
        <dbReference type="ChEBI" id="CHEBI:58349"/>
        <dbReference type="ChEBI" id="CHEBI:456216"/>
        <dbReference type="EC" id="2.7.1.23"/>
    </reaction>
</comment>
<evidence type="ECO:0000256" key="3">
    <source>
        <dbReference type="ARBA" id="ARBA00022777"/>
    </source>
</evidence>
<dbReference type="GO" id="GO:0006741">
    <property type="term" value="P:NADP+ biosynthetic process"/>
    <property type="evidence" value="ECO:0007669"/>
    <property type="project" value="UniProtKB-UniRule"/>
</dbReference>
<dbReference type="Pfam" id="PF01513">
    <property type="entry name" value="NAD_kinase"/>
    <property type="match status" value="1"/>
</dbReference>
<comment type="similarity">
    <text evidence="1 6">Belongs to the NAD kinase family.</text>
</comment>
<evidence type="ECO:0000256" key="1">
    <source>
        <dbReference type="ARBA" id="ARBA00010995"/>
    </source>
</evidence>
<keyword evidence="4 6" id="KW-0521">NADP</keyword>
<evidence type="ECO:0000313" key="7">
    <source>
        <dbReference type="Proteomes" id="UP000050640"/>
    </source>
</evidence>
<reference evidence="8" key="1">
    <citation type="submission" date="2017-02" db="UniProtKB">
        <authorList>
            <consortium name="WormBaseParasite"/>
        </authorList>
    </citation>
    <scope>IDENTIFICATION</scope>
</reference>
<dbReference type="InterPro" id="IPR002504">
    <property type="entry name" value="NADK"/>
</dbReference>
<dbReference type="AlphaFoldDB" id="A0A0R3RX77"/>
<keyword evidence="6" id="KW-0547">Nucleotide-binding</keyword>
<dbReference type="GO" id="GO:0005739">
    <property type="term" value="C:mitochondrion"/>
    <property type="evidence" value="ECO:0007669"/>
    <property type="project" value="UniProtKB-SubCell"/>
</dbReference>
<dbReference type="Gene3D" id="3.40.50.10330">
    <property type="entry name" value="Probable inorganic polyphosphate/atp-NAD kinase, domain 1"/>
    <property type="match status" value="1"/>
</dbReference>
<evidence type="ECO:0000313" key="8">
    <source>
        <dbReference type="WBParaSite" id="EEL_0000681501-mRNA-1"/>
    </source>
</evidence>
<evidence type="ECO:0000256" key="4">
    <source>
        <dbReference type="ARBA" id="ARBA00022857"/>
    </source>
</evidence>
<dbReference type="WBParaSite" id="EEL_0000681501-mRNA-1">
    <property type="protein sequence ID" value="EEL_0000681501-mRNA-1"/>
    <property type="gene ID" value="EEL_0000681501"/>
</dbReference>
<comment type="function">
    <text evidence="6">Mitochondrial NAD(+) kinase that phosphorylates NAD(+) to yield NADP(+). Can use both ATP or inorganic polyphosphate as the phosphoryl donor.</text>
</comment>
<protein>
    <recommendedName>
        <fullName evidence="6">NAD kinase 2, mitochondrial</fullName>
        <ecNumber evidence="6">2.7.1.23</ecNumber>
    </recommendedName>
    <alternativeName>
        <fullName evidence="6">NAD kinase domain-containing protein 1, mitochondrial</fullName>
    </alternativeName>
</protein>